<accession>S7WD79</accession>
<dbReference type="InterPro" id="IPR004087">
    <property type="entry name" value="KH_dom"/>
</dbReference>
<protein>
    <recommendedName>
        <fullName evidence="2">K Homology domain-containing protein</fullName>
    </recommendedName>
</protein>
<evidence type="ECO:0000256" key="1">
    <source>
        <dbReference type="PROSITE-ProRule" id="PRU00117"/>
    </source>
</evidence>
<dbReference type="PROSITE" id="PS50084">
    <property type="entry name" value="KH_TYPE_1"/>
    <property type="match status" value="1"/>
</dbReference>
<evidence type="ECO:0000259" key="2">
    <source>
        <dbReference type="SMART" id="SM00322"/>
    </source>
</evidence>
<dbReference type="HOGENOM" id="CLU_1367033_0_0_1"/>
<dbReference type="InParanoid" id="S7WD79"/>
<dbReference type="SMART" id="SM00322">
    <property type="entry name" value="KH"/>
    <property type="match status" value="2"/>
</dbReference>
<dbReference type="GO" id="GO:0003723">
    <property type="term" value="F:RNA binding"/>
    <property type="evidence" value="ECO:0007669"/>
    <property type="project" value="UniProtKB-UniRule"/>
</dbReference>
<dbReference type="InterPro" id="IPR004088">
    <property type="entry name" value="KH_dom_type_1"/>
</dbReference>
<dbReference type="Pfam" id="PF00013">
    <property type="entry name" value="KH_1"/>
    <property type="match status" value="1"/>
</dbReference>
<dbReference type="SUPFAM" id="SSF54791">
    <property type="entry name" value="Eukaryotic type KH-domain (KH-domain type I)"/>
    <property type="match status" value="1"/>
</dbReference>
<dbReference type="Gene3D" id="3.30.310.210">
    <property type="match status" value="1"/>
</dbReference>
<dbReference type="CDD" id="cd00105">
    <property type="entry name" value="KH-I"/>
    <property type="match status" value="1"/>
</dbReference>
<keyword evidence="1" id="KW-0694">RNA-binding</keyword>
<keyword evidence="4" id="KW-1185">Reference proteome</keyword>
<dbReference type="InterPro" id="IPR036612">
    <property type="entry name" value="KH_dom_type_1_sf"/>
</dbReference>
<feature type="domain" description="K Homology" evidence="2">
    <location>
        <begin position="55"/>
        <end position="118"/>
    </location>
</feature>
<dbReference type="EMBL" id="ATCN01000148">
    <property type="protein sequence ID" value="EPR79702.1"/>
    <property type="molecule type" value="Genomic_DNA"/>
</dbReference>
<reference evidence="4" key="1">
    <citation type="journal article" date="2013" name="PLoS Genet.">
        <title>The genome of Spraguea lophii and the basis of host-microsporidian interactions.</title>
        <authorList>
            <person name="Campbell S.E."/>
            <person name="Williams T.A."/>
            <person name="Yousuf A."/>
            <person name="Soanes D.M."/>
            <person name="Paszkiewicz K.H."/>
            <person name="Williams B.A.P."/>
        </authorList>
    </citation>
    <scope>NUCLEOTIDE SEQUENCE [LARGE SCALE GENOMIC DNA]</scope>
    <source>
        <strain evidence="4">42_110</strain>
    </source>
</reference>
<evidence type="ECO:0000313" key="4">
    <source>
        <dbReference type="Proteomes" id="UP000014978"/>
    </source>
</evidence>
<dbReference type="OMA" id="MEISYII"/>
<dbReference type="Proteomes" id="UP000014978">
    <property type="component" value="Unassembled WGS sequence"/>
</dbReference>
<comment type="caution">
    <text evidence="3">The sequence shown here is derived from an EMBL/GenBank/DDBJ whole genome shotgun (WGS) entry which is preliminary data.</text>
</comment>
<gene>
    <name evidence="3" type="ORF">SLOPH_1698</name>
</gene>
<dbReference type="VEuPathDB" id="MicrosporidiaDB:SLOPH_1698"/>
<proteinExistence type="predicted"/>
<organism evidence="3 4">
    <name type="scientific">Spraguea lophii (strain 42_110)</name>
    <name type="common">Microsporidian parasite</name>
    <dbReference type="NCBI Taxonomy" id="1358809"/>
    <lineage>
        <taxon>Eukaryota</taxon>
        <taxon>Fungi</taxon>
        <taxon>Fungi incertae sedis</taxon>
        <taxon>Microsporidia</taxon>
        <taxon>Spragueidae</taxon>
        <taxon>Spraguea</taxon>
    </lineage>
</organism>
<sequence length="200" mass="24113">MKEPKTQFFTYEEFIKYLNTDFKSFLELSKHNKEYLKNPLKNKRLGYNKYMQKEEIITEEIIIPKEKYKNIQNINYLENKYNIKIHHTSFDKNIILLTLEGTYSNILDFKFYLKEIIEEIPIEFKEMEISYIIVPNNKINKIIGKNGINLIDIQEITNTKIMVLPKDNYNKKMIIAGTLEDRRNVREMVYEILLNVKKEL</sequence>
<feature type="domain" description="K Homology" evidence="2">
    <location>
        <begin position="126"/>
        <end position="194"/>
    </location>
</feature>
<name>S7WD79_SPRLO</name>
<evidence type="ECO:0000313" key="3">
    <source>
        <dbReference type="EMBL" id="EPR79702.1"/>
    </source>
</evidence>
<dbReference type="AlphaFoldDB" id="S7WD79"/>